<dbReference type="STRING" id="661478.OP10G_1693"/>
<evidence type="ECO:0000256" key="1">
    <source>
        <dbReference type="SAM" id="SignalP"/>
    </source>
</evidence>
<dbReference type="Gene3D" id="2.60.40.10">
    <property type="entry name" value="Immunoglobulins"/>
    <property type="match status" value="1"/>
</dbReference>
<dbReference type="InterPro" id="IPR036582">
    <property type="entry name" value="Mao_N_sf"/>
</dbReference>
<proteinExistence type="predicted"/>
<dbReference type="KEGG" id="fgi:OP10G_1693"/>
<dbReference type="HOGENOM" id="CLU_562308_0_0_0"/>
<gene>
    <name evidence="3" type="ORF">OP10G_1693</name>
</gene>
<dbReference type="InterPro" id="IPR012854">
    <property type="entry name" value="Cu_amine_oxidase-like_N"/>
</dbReference>
<dbReference type="Pfam" id="PF07833">
    <property type="entry name" value="Cu_amine_oxidN1"/>
    <property type="match status" value="1"/>
</dbReference>
<feature type="chain" id="PRO_5001653794" evidence="1">
    <location>
        <begin position="27"/>
        <end position="485"/>
    </location>
</feature>
<name>A0A068NNR5_FIMGI</name>
<dbReference type="AlphaFoldDB" id="A0A068NNR5"/>
<feature type="signal peptide" evidence="1">
    <location>
        <begin position="1"/>
        <end position="26"/>
    </location>
</feature>
<evidence type="ECO:0000313" key="4">
    <source>
        <dbReference type="Proteomes" id="UP000027982"/>
    </source>
</evidence>
<dbReference type="InterPro" id="IPR013783">
    <property type="entry name" value="Ig-like_fold"/>
</dbReference>
<dbReference type="RefSeq" id="WP_025226341.1">
    <property type="nucleotide sequence ID" value="NZ_CP007139.1"/>
</dbReference>
<reference evidence="3 4" key="1">
    <citation type="journal article" date="2014" name="PLoS ONE">
        <title>The first complete genome sequence of the class fimbriimonadia in the phylum armatimonadetes.</title>
        <authorList>
            <person name="Hu Z.Y."/>
            <person name="Wang Y.Z."/>
            <person name="Im W.T."/>
            <person name="Wang S.Y."/>
            <person name="Zhao G.P."/>
            <person name="Zheng H.J."/>
            <person name="Quan Z.X."/>
        </authorList>
    </citation>
    <scope>NUCLEOTIDE SEQUENCE [LARGE SCALE GENOMIC DNA]</scope>
    <source>
        <strain evidence="3">Gsoil 348</strain>
    </source>
</reference>
<dbReference type="Proteomes" id="UP000027982">
    <property type="component" value="Chromosome"/>
</dbReference>
<sequence>MSKTSKTIKKMMVLAGLSVVAASASALPIDAKIMIDRALNSPTLTVRYNGANTALVELRVNGESLGTRAVSAAKASGETNFTLNLSDLHDGDNEVEIRLFDRTGKLVGSDKTNISTDQSNTGPVFLKTPKVGQTVRGSVEIAMGFGRELKNVYVSFFVDNNFKKMTNYPPYTFSWDTIGESNGWHEVEAWAIDESSATFKTRKTKVFVNNPGGPTKRIGVDTELKTSANPKTNGVEGSEAGFRPISVSAAAKSVGASGTTHAPKIAGIAKSNGVKAIEVGSLSGMKSAPTAVSFAAGPRSLPPSTKVSYAPTAKVFSPKVAPKVTSAASVISIAAHTSGQVPTLGHVAAATNIVRIVKGSRLPNLTSFAVVLNSQYVDFDVNPRVDDGVPMTPFRHLLEKAGGTVDWENLTKTVKAKADGHDIRLQIGDKNALVNKLSVSLEVAPYIDRGRTIVPLSFLHEALNVNVEYDKETGHVLISNATPGK</sequence>
<accession>A0A068NNR5</accession>
<dbReference type="SUPFAM" id="SSF55383">
    <property type="entry name" value="Copper amine oxidase, domain N"/>
    <property type="match status" value="2"/>
</dbReference>
<protein>
    <submittedName>
        <fullName evidence="3">Copper amine oxidase-like protein</fullName>
    </submittedName>
</protein>
<dbReference type="eggNOG" id="COG1555">
    <property type="taxonomic scope" value="Bacteria"/>
</dbReference>
<keyword evidence="4" id="KW-1185">Reference proteome</keyword>
<dbReference type="Gene3D" id="3.30.457.10">
    <property type="entry name" value="Copper amine oxidase-like, N-terminal domain"/>
    <property type="match status" value="1"/>
</dbReference>
<evidence type="ECO:0000259" key="2">
    <source>
        <dbReference type="Pfam" id="PF07833"/>
    </source>
</evidence>
<feature type="domain" description="Copper amine oxidase-like N-terminal" evidence="2">
    <location>
        <begin position="372"/>
        <end position="478"/>
    </location>
</feature>
<organism evidence="3 4">
    <name type="scientific">Fimbriimonas ginsengisoli Gsoil 348</name>
    <dbReference type="NCBI Taxonomy" id="661478"/>
    <lineage>
        <taxon>Bacteria</taxon>
        <taxon>Bacillati</taxon>
        <taxon>Armatimonadota</taxon>
        <taxon>Fimbriimonadia</taxon>
        <taxon>Fimbriimonadales</taxon>
        <taxon>Fimbriimonadaceae</taxon>
        <taxon>Fimbriimonas</taxon>
    </lineage>
</organism>
<dbReference type="OrthoDB" id="2083476at2"/>
<keyword evidence="1" id="KW-0732">Signal</keyword>
<dbReference type="EMBL" id="CP007139">
    <property type="protein sequence ID" value="AIE85061.1"/>
    <property type="molecule type" value="Genomic_DNA"/>
</dbReference>
<evidence type="ECO:0000313" key="3">
    <source>
        <dbReference type="EMBL" id="AIE85061.1"/>
    </source>
</evidence>